<evidence type="ECO:0000313" key="2">
    <source>
        <dbReference type="EMBL" id="AWL05483.1"/>
    </source>
</evidence>
<gene>
    <name evidence="2" type="ORF">DIR46_14250</name>
</gene>
<evidence type="ECO:0000256" key="1">
    <source>
        <dbReference type="SAM" id="Phobius"/>
    </source>
</evidence>
<dbReference type="KEGG" id="mtim:DIR46_14250"/>
<sequence>MQQPRPRVPSPNMNFVIAALLGIPGLLNIYGGITRSSVGDILSGVAALVYAALLVRDAVHIKKTGLPAIPQARMLLIGFGCLTVYLIGMFMKHSG</sequence>
<dbReference type="Proteomes" id="UP000245820">
    <property type="component" value="Chromosome"/>
</dbReference>
<organism evidence="2 3">
    <name type="scientific">Massilia oculi</name>
    <dbReference type="NCBI Taxonomy" id="945844"/>
    <lineage>
        <taxon>Bacteria</taxon>
        <taxon>Pseudomonadati</taxon>
        <taxon>Pseudomonadota</taxon>
        <taxon>Betaproteobacteria</taxon>
        <taxon>Burkholderiales</taxon>
        <taxon>Oxalobacteraceae</taxon>
        <taxon>Telluria group</taxon>
        <taxon>Massilia</taxon>
    </lineage>
</organism>
<name>A0A2S2DJD0_9BURK</name>
<keyword evidence="1" id="KW-0472">Membrane</keyword>
<dbReference type="RefSeq" id="WP_109345819.1">
    <property type="nucleotide sequence ID" value="NZ_CP029343.1"/>
</dbReference>
<keyword evidence="3" id="KW-1185">Reference proteome</keyword>
<keyword evidence="1" id="KW-1133">Transmembrane helix</keyword>
<dbReference type="OrthoDB" id="8757892at2"/>
<evidence type="ECO:0000313" key="3">
    <source>
        <dbReference type="Proteomes" id="UP000245820"/>
    </source>
</evidence>
<dbReference type="EMBL" id="CP029343">
    <property type="protein sequence ID" value="AWL05483.1"/>
    <property type="molecule type" value="Genomic_DNA"/>
</dbReference>
<dbReference type="AlphaFoldDB" id="A0A2S2DJD0"/>
<feature type="transmembrane region" description="Helical" evidence="1">
    <location>
        <begin position="37"/>
        <end position="55"/>
    </location>
</feature>
<protein>
    <submittedName>
        <fullName evidence="2">Uncharacterized protein</fullName>
    </submittedName>
</protein>
<reference evidence="2 3" key="1">
    <citation type="submission" date="2018-05" db="EMBL/GenBank/DDBJ databases">
        <title>Complete genome sequence of Massilia oculi sp. nov. CCUG 43427T (=DSM 26321T), the type strain of M. oculi, and comparison with genome sequences of other Massilia strains.</title>
        <authorList>
            <person name="Zhu B."/>
        </authorList>
    </citation>
    <scope>NUCLEOTIDE SEQUENCE [LARGE SCALE GENOMIC DNA]</scope>
    <source>
        <strain evidence="2 3">CCUG 43427</strain>
    </source>
</reference>
<accession>A0A2S2DJD0</accession>
<proteinExistence type="predicted"/>
<keyword evidence="1" id="KW-0812">Transmembrane</keyword>
<feature type="transmembrane region" description="Helical" evidence="1">
    <location>
        <begin position="12"/>
        <end position="31"/>
    </location>
</feature>
<feature type="transmembrane region" description="Helical" evidence="1">
    <location>
        <begin position="75"/>
        <end position="91"/>
    </location>
</feature>